<gene>
    <name evidence="1" type="ORF">B0A55_01870</name>
</gene>
<comment type="caution">
    <text evidence="1">The sequence shown here is derived from an EMBL/GenBank/DDBJ whole genome shotgun (WGS) entry which is preliminary data.</text>
</comment>
<sequence length="85" mass="9496">MLWVSSKAARKPTTLVGKEVVFKTISGNERAKNSVENIRAELLGTTCMMLVAENKQAESDGWLLPGATKTNMEEWAEAHGRWGFW</sequence>
<dbReference type="AlphaFoldDB" id="A0A4U0XYD4"/>
<proteinExistence type="predicted"/>
<protein>
    <submittedName>
        <fullName evidence="1">Uncharacterized protein</fullName>
    </submittedName>
</protein>
<evidence type="ECO:0000313" key="1">
    <source>
        <dbReference type="EMBL" id="TKA80653.1"/>
    </source>
</evidence>
<organism evidence="1 2">
    <name type="scientific">Friedmanniomyces simplex</name>
    <dbReference type="NCBI Taxonomy" id="329884"/>
    <lineage>
        <taxon>Eukaryota</taxon>
        <taxon>Fungi</taxon>
        <taxon>Dikarya</taxon>
        <taxon>Ascomycota</taxon>
        <taxon>Pezizomycotina</taxon>
        <taxon>Dothideomycetes</taxon>
        <taxon>Dothideomycetidae</taxon>
        <taxon>Mycosphaerellales</taxon>
        <taxon>Teratosphaeriaceae</taxon>
        <taxon>Friedmanniomyces</taxon>
    </lineage>
</organism>
<evidence type="ECO:0000313" key="2">
    <source>
        <dbReference type="Proteomes" id="UP000309340"/>
    </source>
</evidence>
<name>A0A4U0XYD4_9PEZI</name>
<dbReference type="Proteomes" id="UP000309340">
    <property type="component" value="Unassembled WGS sequence"/>
</dbReference>
<dbReference type="EMBL" id="NAJQ01000066">
    <property type="protein sequence ID" value="TKA80653.1"/>
    <property type="molecule type" value="Genomic_DNA"/>
</dbReference>
<accession>A0A4U0XYD4</accession>
<keyword evidence="2" id="KW-1185">Reference proteome</keyword>
<reference evidence="1 2" key="1">
    <citation type="submission" date="2017-03" db="EMBL/GenBank/DDBJ databases">
        <title>Genomes of endolithic fungi from Antarctica.</title>
        <authorList>
            <person name="Coleine C."/>
            <person name="Masonjones S."/>
            <person name="Stajich J.E."/>
        </authorList>
    </citation>
    <scope>NUCLEOTIDE SEQUENCE [LARGE SCALE GENOMIC DNA]</scope>
    <source>
        <strain evidence="1 2">CCFEE 5184</strain>
    </source>
</reference>